<reference evidence="10 11" key="1">
    <citation type="submission" date="2019-05" db="EMBL/GenBank/DDBJ databases">
        <title>Culicoidintestinum kansasii gen. nov., sp. nov. from the gastrointestinal tract of the biting midge, Culicoides sonorensis.</title>
        <authorList>
            <person name="Neupane S."/>
            <person name="Ghosh A."/>
            <person name="Gunther S."/>
            <person name="Martin K."/>
            <person name="Zurek L."/>
        </authorList>
    </citation>
    <scope>NUCLEOTIDE SEQUENCE [LARGE SCALE GENOMIC DNA]</scope>
    <source>
        <strain evidence="10 11">CS-1</strain>
    </source>
</reference>
<feature type="domain" description="Lipoyl-binding" evidence="9">
    <location>
        <begin position="71"/>
        <end position="147"/>
    </location>
</feature>
<dbReference type="UniPathway" id="UPA00094"/>
<evidence type="ECO:0000256" key="2">
    <source>
        <dbReference type="ARBA" id="ARBA00017562"/>
    </source>
</evidence>
<organism evidence="10 11">
    <name type="scientific">Culicoidibacter larvae</name>
    <dbReference type="NCBI Taxonomy" id="2579976"/>
    <lineage>
        <taxon>Bacteria</taxon>
        <taxon>Bacillati</taxon>
        <taxon>Bacillota</taxon>
        <taxon>Culicoidibacteria</taxon>
        <taxon>Culicoidibacterales</taxon>
        <taxon>Culicoidibacteraceae</taxon>
        <taxon>Culicoidibacter</taxon>
    </lineage>
</organism>
<evidence type="ECO:0000256" key="3">
    <source>
        <dbReference type="ARBA" id="ARBA00022516"/>
    </source>
</evidence>
<dbReference type="RefSeq" id="WP_138189680.1">
    <property type="nucleotide sequence ID" value="NZ_VBWP01000001.1"/>
</dbReference>
<proteinExistence type="predicted"/>
<gene>
    <name evidence="10" type="primary">accB</name>
    <name evidence="10" type="ORF">FEZ08_00180</name>
</gene>
<dbReference type="InterPro" id="IPR001249">
    <property type="entry name" value="AcCoA_biotinCC"/>
</dbReference>
<dbReference type="PANTHER" id="PTHR45266">
    <property type="entry name" value="OXALOACETATE DECARBOXYLASE ALPHA CHAIN"/>
    <property type="match status" value="1"/>
</dbReference>
<keyword evidence="7 8" id="KW-0092">Biotin</keyword>
<dbReference type="Gene3D" id="2.40.50.100">
    <property type="match status" value="1"/>
</dbReference>
<dbReference type="CDD" id="cd06850">
    <property type="entry name" value="biotinyl_domain"/>
    <property type="match status" value="1"/>
</dbReference>
<dbReference type="FunFam" id="2.40.50.100:FF:000003">
    <property type="entry name" value="Acetyl-CoA carboxylase biotin carboxyl carrier protein"/>
    <property type="match status" value="1"/>
</dbReference>
<evidence type="ECO:0000256" key="6">
    <source>
        <dbReference type="ARBA" id="ARBA00023160"/>
    </source>
</evidence>
<dbReference type="SUPFAM" id="SSF51230">
    <property type="entry name" value="Single hybrid motif"/>
    <property type="match status" value="1"/>
</dbReference>
<evidence type="ECO:0000256" key="5">
    <source>
        <dbReference type="ARBA" id="ARBA00023098"/>
    </source>
</evidence>
<dbReference type="Proteomes" id="UP000306912">
    <property type="component" value="Unassembled WGS sequence"/>
</dbReference>
<dbReference type="GO" id="GO:0009317">
    <property type="term" value="C:acetyl-CoA carboxylase complex"/>
    <property type="evidence" value="ECO:0007669"/>
    <property type="project" value="InterPro"/>
</dbReference>
<dbReference type="OrthoDB" id="9811735at2"/>
<evidence type="ECO:0000256" key="1">
    <source>
        <dbReference type="ARBA" id="ARBA00005194"/>
    </source>
</evidence>
<dbReference type="InParanoid" id="A0A5R8QGE2"/>
<dbReference type="NCBIfam" id="TIGR00531">
    <property type="entry name" value="BCCP"/>
    <property type="match status" value="1"/>
</dbReference>
<keyword evidence="3 8" id="KW-0444">Lipid biosynthesis</keyword>
<keyword evidence="11" id="KW-1185">Reference proteome</keyword>
<dbReference type="AlphaFoldDB" id="A0A5R8QGE2"/>
<evidence type="ECO:0000313" key="11">
    <source>
        <dbReference type="Proteomes" id="UP000306912"/>
    </source>
</evidence>
<accession>A0A5R8QGE2</accession>
<evidence type="ECO:0000313" key="10">
    <source>
        <dbReference type="EMBL" id="TLG77068.1"/>
    </source>
</evidence>
<dbReference type="GO" id="GO:0003989">
    <property type="term" value="F:acetyl-CoA carboxylase activity"/>
    <property type="evidence" value="ECO:0007669"/>
    <property type="project" value="InterPro"/>
</dbReference>
<dbReference type="PRINTS" id="PR01071">
    <property type="entry name" value="ACOABIOTINCC"/>
</dbReference>
<protein>
    <recommendedName>
        <fullName evidence="2 8">Biotin carboxyl carrier protein of acetyl-CoA carboxylase</fullName>
    </recommendedName>
</protein>
<keyword evidence="6 8" id="KW-0275">Fatty acid biosynthesis</keyword>
<dbReference type="EMBL" id="VBWP01000001">
    <property type="protein sequence ID" value="TLG77068.1"/>
    <property type="molecule type" value="Genomic_DNA"/>
</dbReference>
<evidence type="ECO:0000256" key="4">
    <source>
        <dbReference type="ARBA" id="ARBA00022832"/>
    </source>
</evidence>
<dbReference type="Pfam" id="PF00364">
    <property type="entry name" value="Biotin_lipoyl"/>
    <property type="match status" value="1"/>
</dbReference>
<dbReference type="PROSITE" id="PS00188">
    <property type="entry name" value="BIOTIN"/>
    <property type="match status" value="1"/>
</dbReference>
<dbReference type="PROSITE" id="PS50968">
    <property type="entry name" value="BIOTINYL_LIPOYL"/>
    <property type="match status" value="1"/>
</dbReference>
<dbReference type="InterPro" id="IPR001882">
    <property type="entry name" value="Biotin_BS"/>
</dbReference>
<dbReference type="PANTHER" id="PTHR45266:SF3">
    <property type="entry name" value="OXALOACETATE DECARBOXYLASE ALPHA CHAIN"/>
    <property type="match status" value="1"/>
</dbReference>
<dbReference type="InterPro" id="IPR011053">
    <property type="entry name" value="Single_hybrid_motif"/>
</dbReference>
<dbReference type="GO" id="GO:0006633">
    <property type="term" value="P:fatty acid biosynthetic process"/>
    <property type="evidence" value="ECO:0007669"/>
    <property type="project" value="UniProtKB-UniPathway"/>
</dbReference>
<keyword evidence="4 8" id="KW-0276">Fatty acid metabolism</keyword>
<comment type="function">
    <text evidence="8">This protein is a component of the acetyl coenzyme A carboxylase complex; first, biotin carboxylase catalyzes the carboxylation of the carrier protein and then the transcarboxylase transfers the carboxyl group to form malonyl-CoA.</text>
</comment>
<comment type="pathway">
    <text evidence="1 8">Lipid metabolism; fatty acid biosynthesis.</text>
</comment>
<comment type="caution">
    <text evidence="10">The sequence shown here is derived from an EMBL/GenBank/DDBJ whole genome shotgun (WGS) entry which is preliminary data.</text>
</comment>
<sequence length="148" mass="15870">MDIKKIKEVMDLFSESDLTAIEIAEKDTKIRLERDVQGATVLAPMPQAMPVQPVVETTNAAAANDAPSNKGKEVLSPLVGTFYSAASPTDPPFAKVGQKVAEGEVLCIIEAMKVMNEIQAPFAGTISKVCVENGDVIAFDQPIFEFEA</sequence>
<dbReference type="FunCoup" id="A0A5R8QGE2">
    <property type="interactions" value="170"/>
</dbReference>
<dbReference type="InterPro" id="IPR000089">
    <property type="entry name" value="Biotin_lipoyl"/>
</dbReference>
<keyword evidence="5 8" id="KW-0443">Lipid metabolism</keyword>
<evidence type="ECO:0000256" key="8">
    <source>
        <dbReference type="RuleBase" id="RU364072"/>
    </source>
</evidence>
<name>A0A5R8QGE2_9FIRM</name>
<evidence type="ECO:0000256" key="7">
    <source>
        <dbReference type="ARBA" id="ARBA00023267"/>
    </source>
</evidence>
<dbReference type="InterPro" id="IPR050709">
    <property type="entry name" value="Biotin_Carboxyl_Carrier/Decarb"/>
</dbReference>
<evidence type="ECO:0000259" key="9">
    <source>
        <dbReference type="PROSITE" id="PS50968"/>
    </source>
</evidence>